<dbReference type="InterPro" id="IPR008490">
    <property type="entry name" value="Transposase_InsH_N"/>
</dbReference>
<dbReference type="Pfam" id="PF01609">
    <property type="entry name" value="DDE_Tnp_1"/>
    <property type="match status" value="1"/>
</dbReference>
<dbReference type="GeneID" id="31773574"/>
<proteinExistence type="predicted"/>
<protein>
    <submittedName>
        <fullName evidence="3">Transposase domain</fullName>
    </submittedName>
</protein>
<feature type="domain" description="Transposase InsH N-terminal" evidence="2">
    <location>
        <begin position="20"/>
        <end position="90"/>
    </location>
</feature>
<evidence type="ECO:0000313" key="4">
    <source>
        <dbReference type="Proteomes" id="UP000196803"/>
    </source>
</evidence>
<reference evidence="3 4" key="1">
    <citation type="submission" date="2017-05" db="EMBL/GenBank/DDBJ databases">
        <authorList>
            <person name="Varghese N."/>
            <person name="Submissions S."/>
        </authorList>
    </citation>
    <scope>NUCLEOTIDE SEQUENCE [LARGE SCALE GENOMIC DNA]</scope>
    <source>
        <strain evidence="3 4">MACB1020</strain>
    </source>
</reference>
<dbReference type="InterPro" id="IPR002559">
    <property type="entry name" value="Transposase_11"/>
</dbReference>
<comment type="caution">
    <text evidence="3">The sequence shown here is derived from an EMBL/GenBank/DDBJ whole genome shotgun (WGS) entry which is preliminary data.</text>
</comment>
<accession>A0ABY1S6P6</accession>
<evidence type="ECO:0000259" key="2">
    <source>
        <dbReference type="Pfam" id="PF05598"/>
    </source>
</evidence>
<evidence type="ECO:0000259" key="1">
    <source>
        <dbReference type="Pfam" id="PF01609"/>
    </source>
</evidence>
<dbReference type="InterPro" id="IPR012337">
    <property type="entry name" value="RNaseH-like_sf"/>
</dbReference>
<dbReference type="SUPFAM" id="SSF53098">
    <property type="entry name" value="Ribonuclease H-like"/>
    <property type="match status" value="1"/>
</dbReference>
<organism evidence="3 4">
    <name type="scientific">Caldicellulosiruptor bescii</name>
    <name type="common">Anaerocellum thermophilum</name>
    <dbReference type="NCBI Taxonomy" id="31899"/>
    <lineage>
        <taxon>Bacteria</taxon>
        <taxon>Bacillati</taxon>
        <taxon>Bacillota</taxon>
        <taxon>Bacillota incertae sedis</taxon>
        <taxon>Caldicellulosiruptorales</taxon>
        <taxon>Caldicellulosiruptoraceae</taxon>
        <taxon>Caldicellulosiruptor</taxon>
    </lineage>
</organism>
<dbReference type="Proteomes" id="UP000196803">
    <property type="component" value="Unassembled WGS sequence"/>
</dbReference>
<keyword evidence="4" id="KW-1185">Reference proteome</keyword>
<evidence type="ECO:0000313" key="3">
    <source>
        <dbReference type="EMBL" id="SMR92116.1"/>
    </source>
</evidence>
<name>A0ABY1S6P6_CALBS</name>
<dbReference type="RefSeq" id="WP_015908556.1">
    <property type="nucleotide sequence ID" value="NZ_FUZJ01000001.1"/>
</dbReference>
<feature type="domain" description="Transposase IS4-like" evidence="1">
    <location>
        <begin position="112"/>
        <end position="288"/>
    </location>
</feature>
<sequence length="316" mass="37431">MNIKAQNKKFLKLLFVVKKVAEALSRRIKHNRRGRSRKFNLFQIIACLVYKVKKGIKSFRELEYRINQDIEFKRAIGIEESPNYSYFAKLLRKIEEKYMQDIREILIAEIEPDISIAIVDSTPLRSAKNDSEAKIDIHITIGFFRGYKLHLLCAGKEEVIPLFWILTGANEHDSRQEELLYRAWGFGCEIVLADAGYDCSRWFNIANELKVKFVAGINKRNMKDKNNVSNSFRSKNIRFLETEEGKKLYRHRTKIERLFSKLKGEYNLENVRLKGFRNYKRYIDWILITFLFEQPLRKLEGKKFSSAYEETINNFV</sequence>
<dbReference type="EMBL" id="FXXC01000001">
    <property type="protein sequence ID" value="SMR92116.1"/>
    <property type="molecule type" value="Genomic_DNA"/>
</dbReference>
<gene>
    <name evidence="3" type="ORF">SAMN05216240_0829</name>
</gene>
<dbReference type="Pfam" id="PF05598">
    <property type="entry name" value="DUF772"/>
    <property type="match status" value="1"/>
</dbReference>